<evidence type="ECO:0000313" key="1">
    <source>
        <dbReference type="EMBL" id="KAJ4726431.1"/>
    </source>
</evidence>
<accession>A0ACC1YSK1</accession>
<proteinExistence type="predicted"/>
<protein>
    <submittedName>
        <fullName evidence="1">UDP-N-acetylglucosamine 1-carboxyvinyltransferase</fullName>
    </submittedName>
</protein>
<reference evidence="1 2" key="1">
    <citation type="journal article" date="2023" name="Science">
        <title>Complex scaffold remodeling in plant triterpene biosynthesis.</title>
        <authorList>
            <person name="De La Pena R."/>
            <person name="Hodgson H."/>
            <person name="Liu J.C."/>
            <person name="Stephenson M.J."/>
            <person name="Martin A.C."/>
            <person name="Owen C."/>
            <person name="Harkess A."/>
            <person name="Leebens-Mack J."/>
            <person name="Jimenez L.E."/>
            <person name="Osbourn A."/>
            <person name="Sattely E.S."/>
        </authorList>
    </citation>
    <scope>NUCLEOTIDE SEQUENCE [LARGE SCALE GENOMIC DNA]</scope>
    <source>
        <strain evidence="2">cv. JPN11</strain>
        <tissue evidence="1">Leaf</tissue>
    </source>
</reference>
<comment type="caution">
    <text evidence="1">The sequence shown here is derived from an EMBL/GenBank/DDBJ whole genome shotgun (WGS) entry which is preliminary data.</text>
</comment>
<dbReference type="EMBL" id="CM051395">
    <property type="protein sequence ID" value="KAJ4726431.1"/>
    <property type="molecule type" value="Genomic_DNA"/>
</dbReference>
<dbReference type="Proteomes" id="UP001164539">
    <property type="component" value="Chromosome 2"/>
</dbReference>
<sequence length="292" mass="31229">MMAASMADGVTVLSNVAKEPEVVDLARFLNDSGACVRGAGSDKILIQGKYKLHGSEFSASPDRIEAGTFMLAAAITRSRISLSPVIPSHLSCLIDKLTTAGCKIMQCNPDTLEVSAIPENVHENLRGFDVKTSPFPGFPTDFQPQTMALLTTCSGSSILEESVFEKRMGHARELQKLGAKIRVCGSTALVFGRENGRYTIFRHGILDVYIFLNLDLMVLIPLNSFGSALHGSQVSAADLRGGVSLVLAGLAADGTTEISGIAHIDRGYENIEAKLQLLGADIKRSIAMAYLL</sequence>
<gene>
    <name evidence="1" type="ORF">OWV82_005140</name>
</gene>
<keyword evidence="2" id="KW-1185">Reference proteome</keyword>
<evidence type="ECO:0000313" key="2">
    <source>
        <dbReference type="Proteomes" id="UP001164539"/>
    </source>
</evidence>
<organism evidence="1 2">
    <name type="scientific">Melia azedarach</name>
    <name type="common">Chinaberry tree</name>
    <dbReference type="NCBI Taxonomy" id="155640"/>
    <lineage>
        <taxon>Eukaryota</taxon>
        <taxon>Viridiplantae</taxon>
        <taxon>Streptophyta</taxon>
        <taxon>Embryophyta</taxon>
        <taxon>Tracheophyta</taxon>
        <taxon>Spermatophyta</taxon>
        <taxon>Magnoliopsida</taxon>
        <taxon>eudicotyledons</taxon>
        <taxon>Gunneridae</taxon>
        <taxon>Pentapetalae</taxon>
        <taxon>rosids</taxon>
        <taxon>malvids</taxon>
        <taxon>Sapindales</taxon>
        <taxon>Meliaceae</taxon>
        <taxon>Melia</taxon>
    </lineage>
</organism>
<name>A0ACC1YSK1_MELAZ</name>